<name>A0A0F4YLS1_RASE3</name>
<keyword evidence="3" id="KW-1185">Reference proteome</keyword>
<feature type="region of interest" description="Disordered" evidence="1">
    <location>
        <begin position="192"/>
        <end position="266"/>
    </location>
</feature>
<dbReference type="OrthoDB" id="4148828at2759"/>
<organism evidence="2 3">
    <name type="scientific">Rasamsonia emersonii (strain ATCC 16479 / CBS 393.64 / IMI 116815)</name>
    <dbReference type="NCBI Taxonomy" id="1408163"/>
    <lineage>
        <taxon>Eukaryota</taxon>
        <taxon>Fungi</taxon>
        <taxon>Dikarya</taxon>
        <taxon>Ascomycota</taxon>
        <taxon>Pezizomycotina</taxon>
        <taxon>Eurotiomycetes</taxon>
        <taxon>Eurotiomycetidae</taxon>
        <taxon>Eurotiales</taxon>
        <taxon>Trichocomaceae</taxon>
        <taxon>Rasamsonia</taxon>
    </lineage>
</organism>
<feature type="region of interest" description="Disordered" evidence="1">
    <location>
        <begin position="54"/>
        <end position="119"/>
    </location>
</feature>
<reference evidence="2 3" key="1">
    <citation type="submission" date="2015-04" db="EMBL/GenBank/DDBJ databases">
        <authorList>
            <person name="Heijne W.H."/>
            <person name="Fedorova N.D."/>
            <person name="Nierman W.C."/>
            <person name="Vollebregt A.W."/>
            <person name="Zhao Z."/>
            <person name="Wu L."/>
            <person name="Kumar M."/>
            <person name="Stam H."/>
            <person name="van den Berg M.A."/>
            <person name="Pel H.J."/>
        </authorList>
    </citation>
    <scope>NUCLEOTIDE SEQUENCE [LARGE SCALE GENOMIC DNA]</scope>
    <source>
        <strain evidence="2 3">CBS 393.64</strain>
    </source>
</reference>
<protein>
    <submittedName>
        <fullName evidence="2">Uncharacterized protein</fullName>
    </submittedName>
</protein>
<accession>A0A0F4YLS1</accession>
<feature type="compositionally biased region" description="Polar residues" evidence="1">
    <location>
        <begin position="207"/>
        <end position="223"/>
    </location>
</feature>
<sequence>MASLVNSSLDLLRRRKTQKHPQLHARWGDVSISAPTEGAWTQFNNPYQREKVNYGPGFVPGCSADDDNSSDGEEASQESRSKKSVLKSRRLTRILAPSTLNTTSSKKSQERENQTGFEYKPVRPDYAQEVAENVDKQNVPRFRYVPASQNYLRDLVTDLQPETEAVNLQPARSRSCEPPAVTLDEQSLRLQPRGVQETMGRDYRRGLSSSTMPRRTSHDSNVSGVREEERVKQKKKTGSSLQRSQSTMKPRRPMTLTMVSDPDDLW</sequence>
<feature type="compositionally biased region" description="Acidic residues" evidence="1">
    <location>
        <begin position="64"/>
        <end position="76"/>
    </location>
</feature>
<dbReference type="GeneID" id="25319248"/>
<dbReference type="AlphaFoldDB" id="A0A0F4YLS1"/>
<proteinExistence type="predicted"/>
<comment type="caution">
    <text evidence="2">The sequence shown here is derived from an EMBL/GenBank/DDBJ whole genome shotgun (WGS) entry which is preliminary data.</text>
</comment>
<dbReference type="Proteomes" id="UP000053958">
    <property type="component" value="Unassembled WGS sequence"/>
</dbReference>
<dbReference type="RefSeq" id="XP_013325682.1">
    <property type="nucleotide sequence ID" value="XM_013470228.1"/>
</dbReference>
<evidence type="ECO:0000313" key="2">
    <source>
        <dbReference type="EMBL" id="KKA19070.1"/>
    </source>
</evidence>
<evidence type="ECO:0000256" key="1">
    <source>
        <dbReference type="SAM" id="MobiDB-lite"/>
    </source>
</evidence>
<evidence type="ECO:0000313" key="3">
    <source>
        <dbReference type="Proteomes" id="UP000053958"/>
    </source>
</evidence>
<feature type="compositionally biased region" description="Basic residues" evidence="1">
    <location>
        <begin position="82"/>
        <end position="92"/>
    </location>
</feature>
<dbReference type="EMBL" id="LASV01000385">
    <property type="protein sequence ID" value="KKA19070.1"/>
    <property type="molecule type" value="Genomic_DNA"/>
</dbReference>
<feature type="compositionally biased region" description="Polar residues" evidence="1">
    <location>
        <begin position="238"/>
        <end position="248"/>
    </location>
</feature>
<gene>
    <name evidence="2" type="ORF">T310_6971</name>
</gene>